<feature type="transmembrane region" description="Helical" evidence="1">
    <location>
        <begin position="33"/>
        <end position="66"/>
    </location>
</feature>
<sequence length="147" mass="15126">MENHGAGDLSLIAEARAAIADRLVTPWWYHPAFGLLLAGCVLAAGLGGTAVKIGSVVLLLTGSAALTRAYRRLTGLWVSGLEAGPAGRWIGALGAVTVLAVAAALGIGALTDVRWPVWCLAVAGYAATIVLCRRFDLALRAHLRTGA</sequence>
<feature type="transmembrane region" description="Helical" evidence="1">
    <location>
        <begin position="115"/>
        <end position="132"/>
    </location>
</feature>
<evidence type="ECO:0008006" key="4">
    <source>
        <dbReference type="Google" id="ProtNLM"/>
    </source>
</evidence>
<keyword evidence="1" id="KW-1133">Transmembrane helix</keyword>
<feature type="transmembrane region" description="Helical" evidence="1">
    <location>
        <begin position="87"/>
        <end position="109"/>
    </location>
</feature>
<protein>
    <recommendedName>
        <fullName evidence="4">Transmembrane protein</fullName>
    </recommendedName>
</protein>
<dbReference type="EMBL" id="JBHSFN010000009">
    <property type="protein sequence ID" value="MFC4587651.1"/>
    <property type="molecule type" value="Genomic_DNA"/>
</dbReference>
<dbReference type="Proteomes" id="UP001595891">
    <property type="component" value="Unassembled WGS sequence"/>
</dbReference>
<keyword evidence="1" id="KW-0812">Transmembrane</keyword>
<evidence type="ECO:0000313" key="3">
    <source>
        <dbReference type="Proteomes" id="UP001595891"/>
    </source>
</evidence>
<gene>
    <name evidence="2" type="ORF">ACFO8L_16270</name>
</gene>
<proteinExistence type="predicted"/>
<organism evidence="2 3">
    <name type="scientific">Sphaerisporangium corydalis</name>
    <dbReference type="NCBI Taxonomy" id="1441875"/>
    <lineage>
        <taxon>Bacteria</taxon>
        <taxon>Bacillati</taxon>
        <taxon>Actinomycetota</taxon>
        <taxon>Actinomycetes</taxon>
        <taxon>Streptosporangiales</taxon>
        <taxon>Streptosporangiaceae</taxon>
        <taxon>Sphaerisporangium</taxon>
    </lineage>
</organism>
<dbReference type="RefSeq" id="WP_262840470.1">
    <property type="nucleotide sequence ID" value="NZ_JANZYP010000001.1"/>
</dbReference>
<evidence type="ECO:0000256" key="1">
    <source>
        <dbReference type="SAM" id="Phobius"/>
    </source>
</evidence>
<keyword evidence="1" id="KW-0472">Membrane</keyword>
<name>A0ABV9EDP0_9ACTN</name>
<keyword evidence="3" id="KW-1185">Reference proteome</keyword>
<reference evidence="3" key="1">
    <citation type="journal article" date="2019" name="Int. J. Syst. Evol. Microbiol.">
        <title>The Global Catalogue of Microorganisms (GCM) 10K type strain sequencing project: providing services to taxonomists for standard genome sequencing and annotation.</title>
        <authorList>
            <consortium name="The Broad Institute Genomics Platform"/>
            <consortium name="The Broad Institute Genome Sequencing Center for Infectious Disease"/>
            <person name="Wu L."/>
            <person name="Ma J."/>
        </authorList>
    </citation>
    <scope>NUCLEOTIDE SEQUENCE [LARGE SCALE GENOMIC DNA]</scope>
    <source>
        <strain evidence="3">CCUG 49560</strain>
    </source>
</reference>
<evidence type="ECO:0000313" key="2">
    <source>
        <dbReference type="EMBL" id="MFC4587651.1"/>
    </source>
</evidence>
<comment type="caution">
    <text evidence="2">The sequence shown here is derived from an EMBL/GenBank/DDBJ whole genome shotgun (WGS) entry which is preliminary data.</text>
</comment>
<accession>A0ABV9EDP0</accession>